<accession>A0A3D9Z3D0</accession>
<name>A0A3D9Z3D0_9HYPH</name>
<dbReference type="InterPro" id="IPR039422">
    <property type="entry name" value="MarR/SlyA-like"/>
</dbReference>
<dbReference type="PANTHER" id="PTHR33164:SF43">
    <property type="entry name" value="HTH-TYPE TRANSCRIPTIONAL REPRESSOR YETL"/>
    <property type="match status" value="1"/>
</dbReference>
<evidence type="ECO:0000259" key="2">
    <source>
        <dbReference type="PROSITE" id="PS50995"/>
    </source>
</evidence>
<dbReference type="GO" id="GO:0003700">
    <property type="term" value="F:DNA-binding transcription factor activity"/>
    <property type="evidence" value="ECO:0007669"/>
    <property type="project" value="InterPro"/>
</dbReference>
<dbReference type="OrthoDB" id="511972at2"/>
<dbReference type="Proteomes" id="UP000256900">
    <property type="component" value="Unassembled WGS sequence"/>
</dbReference>
<dbReference type="InterPro" id="IPR036388">
    <property type="entry name" value="WH-like_DNA-bd_sf"/>
</dbReference>
<evidence type="ECO:0000313" key="4">
    <source>
        <dbReference type="Proteomes" id="UP000256900"/>
    </source>
</evidence>
<reference evidence="3 4" key="1">
    <citation type="submission" date="2018-08" db="EMBL/GenBank/DDBJ databases">
        <title>Genomic Encyclopedia of Type Strains, Phase IV (KMG-IV): sequencing the most valuable type-strain genomes for metagenomic binning, comparative biology and taxonomic classification.</title>
        <authorList>
            <person name="Goeker M."/>
        </authorList>
    </citation>
    <scope>NUCLEOTIDE SEQUENCE [LARGE SCALE GENOMIC DNA]</scope>
    <source>
        <strain evidence="3 4">BW863</strain>
    </source>
</reference>
<dbReference type="SMART" id="SM00347">
    <property type="entry name" value="HTH_MARR"/>
    <property type="match status" value="1"/>
</dbReference>
<dbReference type="EMBL" id="QUMO01000001">
    <property type="protein sequence ID" value="REF89652.1"/>
    <property type="molecule type" value="Genomic_DNA"/>
</dbReference>
<dbReference type="SUPFAM" id="SSF46785">
    <property type="entry name" value="Winged helix' DNA-binding domain"/>
    <property type="match status" value="1"/>
</dbReference>
<dbReference type="RefSeq" id="WP_115835395.1">
    <property type="nucleotide sequence ID" value="NZ_CP025086.1"/>
</dbReference>
<protein>
    <submittedName>
        <fullName evidence="3">DNA-binding MarR family transcriptional regulator</fullName>
    </submittedName>
</protein>
<dbReference type="InterPro" id="IPR000835">
    <property type="entry name" value="HTH_MarR-typ"/>
</dbReference>
<dbReference type="AlphaFoldDB" id="A0A3D9Z3D0"/>
<dbReference type="Pfam" id="PF12802">
    <property type="entry name" value="MarR_2"/>
    <property type="match status" value="1"/>
</dbReference>
<gene>
    <name evidence="3" type="ORF">DES32_0887</name>
</gene>
<dbReference type="PROSITE" id="PS50995">
    <property type="entry name" value="HTH_MARR_2"/>
    <property type="match status" value="1"/>
</dbReference>
<dbReference type="GO" id="GO:0006950">
    <property type="term" value="P:response to stress"/>
    <property type="evidence" value="ECO:0007669"/>
    <property type="project" value="TreeGrafter"/>
</dbReference>
<evidence type="ECO:0000256" key="1">
    <source>
        <dbReference type="SAM" id="MobiDB-lite"/>
    </source>
</evidence>
<feature type="region of interest" description="Disordered" evidence="1">
    <location>
        <begin position="148"/>
        <end position="173"/>
    </location>
</feature>
<keyword evidence="3" id="KW-0238">DNA-binding</keyword>
<dbReference type="Gene3D" id="1.10.10.10">
    <property type="entry name" value="Winged helix-like DNA-binding domain superfamily/Winged helix DNA-binding domain"/>
    <property type="match status" value="1"/>
</dbReference>
<dbReference type="GO" id="GO:0003677">
    <property type="term" value="F:DNA binding"/>
    <property type="evidence" value="ECO:0007669"/>
    <property type="project" value="UniProtKB-KW"/>
</dbReference>
<dbReference type="InterPro" id="IPR036390">
    <property type="entry name" value="WH_DNA-bd_sf"/>
</dbReference>
<organism evidence="3 4">
    <name type="scientific">Methylovirgula ligni</name>
    <dbReference type="NCBI Taxonomy" id="569860"/>
    <lineage>
        <taxon>Bacteria</taxon>
        <taxon>Pseudomonadati</taxon>
        <taxon>Pseudomonadota</taxon>
        <taxon>Alphaproteobacteria</taxon>
        <taxon>Hyphomicrobiales</taxon>
        <taxon>Beijerinckiaceae</taxon>
        <taxon>Methylovirgula</taxon>
    </lineage>
</organism>
<sequence length="173" mass="18686">MSSPGMPDPMAKRLGYALKRAQHALRTWMDETLRHLDLTTPQYAALSAIELDPGISSAALARAAFVTPPTMQGIVTNLERAGLLKRSSDLSHGRILRSELTRKGAKKLQEAHVRVEKIEAIAASFLSPEEIRNLAAQLIACADAFGAANPSRSAGKASKARSIDSMTLRKSRP</sequence>
<proteinExistence type="predicted"/>
<feature type="domain" description="HTH marR-type" evidence="2">
    <location>
        <begin position="11"/>
        <end position="143"/>
    </location>
</feature>
<comment type="caution">
    <text evidence="3">The sequence shown here is derived from an EMBL/GenBank/DDBJ whole genome shotgun (WGS) entry which is preliminary data.</text>
</comment>
<keyword evidence="4" id="KW-1185">Reference proteome</keyword>
<evidence type="ECO:0000313" key="3">
    <source>
        <dbReference type="EMBL" id="REF89652.1"/>
    </source>
</evidence>
<dbReference type="PANTHER" id="PTHR33164">
    <property type="entry name" value="TRANSCRIPTIONAL REGULATOR, MARR FAMILY"/>
    <property type="match status" value="1"/>
</dbReference>